<evidence type="ECO:0000256" key="2">
    <source>
        <dbReference type="ARBA" id="ARBA00023002"/>
    </source>
</evidence>
<dbReference type="PANTHER" id="PTHR42991:SF1">
    <property type="entry name" value="ALDEHYDE DEHYDROGENASE"/>
    <property type="match status" value="1"/>
</dbReference>
<dbReference type="GO" id="GO:0008911">
    <property type="term" value="F:lactaldehyde dehydrogenase (NAD+) activity"/>
    <property type="evidence" value="ECO:0007669"/>
    <property type="project" value="TreeGrafter"/>
</dbReference>
<name>A0A6B1DUT0_9CHLR</name>
<organism evidence="4">
    <name type="scientific">Caldilineaceae bacterium SB0662_bin_9</name>
    <dbReference type="NCBI Taxonomy" id="2605258"/>
    <lineage>
        <taxon>Bacteria</taxon>
        <taxon>Bacillati</taxon>
        <taxon>Chloroflexota</taxon>
        <taxon>Caldilineae</taxon>
        <taxon>Caldilineales</taxon>
        <taxon>Caldilineaceae</taxon>
    </lineage>
</organism>
<dbReference type="AlphaFoldDB" id="A0A6B1DUT0"/>
<dbReference type="InterPro" id="IPR016162">
    <property type="entry name" value="Ald_DH_N"/>
</dbReference>
<dbReference type="FunFam" id="3.40.605.10:FF:000007">
    <property type="entry name" value="NAD/NADP-dependent betaine aldehyde dehydrogenase"/>
    <property type="match status" value="1"/>
</dbReference>
<comment type="similarity">
    <text evidence="1">Belongs to the aldehyde dehydrogenase family.</text>
</comment>
<comment type="caution">
    <text evidence="4">The sequence shown here is derived from an EMBL/GenBank/DDBJ whole genome shotgun (WGS) entry which is preliminary data.</text>
</comment>
<keyword evidence="2" id="KW-0560">Oxidoreductase</keyword>
<protein>
    <submittedName>
        <fullName evidence="4">Aldehyde dehydrogenase family protein</fullName>
    </submittedName>
</protein>
<dbReference type="Gene3D" id="3.40.309.10">
    <property type="entry name" value="Aldehyde Dehydrogenase, Chain A, domain 2"/>
    <property type="match status" value="1"/>
</dbReference>
<sequence length="470" mass="50041">MKMYIGGEWIDGDSAMDVLNPYDGSVVDTVPRGTPADVDAALASAVRGAEAMRDLTGFERYQILHRAADLIVENQEDLARTITMEEGKIIAEARIEAERAAEIIYLSAEEAKRLYGEVIPVDGGPGVTGKFGFTVRVPCGVVACISPFNFPLHLVCHKVGPALAAGNAAVLKPASDTPLVALKFTELLLEAGAPPESIQCVTGSGAVIGDVLVSDPRVRKISFTGSRDIGERICHQAGIKKVTMELGSNAPVVILPDADLDKVAAALPTTAYSNAGQVCISAQRVLVSNDIYGDVLDALMPAVEGFTTGNPLDESTKLGPMIRQSDAERVSSWVNEAQDNGATLLTGGGLEGQMHQATLLTDVKPEMKISCDEVFGPAMGITKVDTVDQAIAIANDTNYGLSASIFTQDLDSAMQYIQQVESGNIHINWGTQWRVDLMPYGGLKDSGYGKEGPKYAVEEMTETKMVVIHQ</sequence>
<dbReference type="InterPro" id="IPR051020">
    <property type="entry name" value="ALDH-related_metabolic_enz"/>
</dbReference>
<proteinExistence type="inferred from homology"/>
<reference evidence="4" key="1">
    <citation type="submission" date="2019-09" db="EMBL/GenBank/DDBJ databases">
        <title>Characterisation of the sponge microbiome using genome-centric metagenomics.</title>
        <authorList>
            <person name="Engelberts J.P."/>
            <person name="Robbins S.J."/>
            <person name="De Goeij J.M."/>
            <person name="Aranda M."/>
            <person name="Bell S.C."/>
            <person name="Webster N.S."/>
        </authorList>
    </citation>
    <scope>NUCLEOTIDE SEQUENCE</scope>
    <source>
        <strain evidence="4">SB0662_bin_9</strain>
    </source>
</reference>
<evidence type="ECO:0000313" key="4">
    <source>
        <dbReference type="EMBL" id="MYD91580.1"/>
    </source>
</evidence>
<evidence type="ECO:0000259" key="3">
    <source>
        <dbReference type="Pfam" id="PF00171"/>
    </source>
</evidence>
<dbReference type="InterPro" id="IPR016163">
    <property type="entry name" value="Ald_DH_C"/>
</dbReference>
<dbReference type="InterPro" id="IPR016161">
    <property type="entry name" value="Ald_DH/histidinol_DH"/>
</dbReference>
<gene>
    <name evidence="4" type="ORF">F4Y08_14830</name>
</gene>
<dbReference type="SUPFAM" id="SSF53720">
    <property type="entry name" value="ALDH-like"/>
    <property type="match status" value="1"/>
</dbReference>
<dbReference type="Gene3D" id="3.40.605.10">
    <property type="entry name" value="Aldehyde Dehydrogenase, Chain A, domain 1"/>
    <property type="match status" value="1"/>
</dbReference>
<accession>A0A6B1DUT0</accession>
<dbReference type="PANTHER" id="PTHR42991">
    <property type="entry name" value="ALDEHYDE DEHYDROGENASE"/>
    <property type="match status" value="1"/>
</dbReference>
<dbReference type="InterPro" id="IPR015590">
    <property type="entry name" value="Aldehyde_DH_dom"/>
</dbReference>
<dbReference type="EMBL" id="VXPY01000103">
    <property type="protein sequence ID" value="MYD91580.1"/>
    <property type="molecule type" value="Genomic_DNA"/>
</dbReference>
<dbReference type="CDD" id="cd07149">
    <property type="entry name" value="ALDH_y4uC"/>
    <property type="match status" value="1"/>
</dbReference>
<evidence type="ECO:0000256" key="1">
    <source>
        <dbReference type="ARBA" id="ARBA00009986"/>
    </source>
</evidence>
<dbReference type="Pfam" id="PF00171">
    <property type="entry name" value="Aldedh"/>
    <property type="match status" value="1"/>
</dbReference>
<feature type="domain" description="Aldehyde dehydrogenase" evidence="3">
    <location>
        <begin position="9"/>
        <end position="466"/>
    </location>
</feature>